<proteinExistence type="inferred from homology"/>
<keyword evidence="3 6" id="KW-0560">Oxidoreductase</keyword>
<dbReference type="InterPro" id="IPR050703">
    <property type="entry name" value="Flavin_MAO"/>
</dbReference>
<evidence type="ECO:0000256" key="1">
    <source>
        <dbReference type="ARBA" id="ARBA00001974"/>
    </source>
</evidence>
<dbReference type="SUPFAM" id="SSF51905">
    <property type="entry name" value="FAD/NAD(P)-binding domain"/>
    <property type="match status" value="1"/>
</dbReference>
<dbReference type="STRING" id="1403190.A0A0F0ILX3"/>
<reference evidence="8 9" key="1">
    <citation type="submission" date="2015-02" db="EMBL/GenBank/DDBJ databases">
        <title>Draft genome sequence of Aspergillus parasiticus SU-1.</title>
        <authorList>
            <person name="Yu J."/>
            <person name="Fedorova N."/>
            <person name="Yin Y."/>
            <person name="Losada L."/>
            <person name="Zafar N."/>
            <person name="Taujale R."/>
            <person name="Ehrlich K.C."/>
            <person name="Bhatnagar D."/>
            <person name="Cleveland T.E."/>
            <person name="Bennett J.W."/>
            <person name="Nierman W.C."/>
        </authorList>
    </citation>
    <scope>NUCLEOTIDE SEQUENCE [LARGE SCALE GENOMIC DNA]</scope>
    <source>
        <strain evidence="9">ATCC 56775 / NRRL 5862 / SRRC 143 / SU-1</strain>
    </source>
</reference>
<evidence type="ECO:0000313" key="8">
    <source>
        <dbReference type="EMBL" id="KJK68136.1"/>
    </source>
</evidence>
<evidence type="ECO:0000259" key="7">
    <source>
        <dbReference type="Pfam" id="PF01593"/>
    </source>
</evidence>
<dbReference type="InterPro" id="IPR036188">
    <property type="entry name" value="FAD/NAD-bd_sf"/>
</dbReference>
<dbReference type="Gene3D" id="3.90.660.10">
    <property type="match status" value="1"/>
</dbReference>
<comment type="catalytic activity">
    <reaction evidence="4">
        <text>a secondary aliphatic amine + O2 + H2O = a primary amine + an aldehyde + H2O2</text>
        <dbReference type="Rhea" id="RHEA:26414"/>
        <dbReference type="ChEBI" id="CHEBI:15377"/>
        <dbReference type="ChEBI" id="CHEBI:15379"/>
        <dbReference type="ChEBI" id="CHEBI:16240"/>
        <dbReference type="ChEBI" id="CHEBI:17478"/>
        <dbReference type="ChEBI" id="CHEBI:58855"/>
        <dbReference type="ChEBI" id="CHEBI:65296"/>
        <dbReference type="EC" id="1.4.3.4"/>
    </reaction>
</comment>
<dbReference type="PANTHER" id="PTHR43563">
    <property type="entry name" value="AMINE OXIDASE"/>
    <property type="match status" value="1"/>
</dbReference>
<evidence type="ECO:0000256" key="3">
    <source>
        <dbReference type="ARBA" id="ARBA00023002"/>
    </source>
</evidence>
<sequence length="431" mass="46794">MKELFDVAVIGAGMAGILAARDLSQKGHSVVLLEGRDRVGGRTFTTEAFGTELELGGTYVHWTHPTIWHELQRHDISVFPPLDSEKAYWLADGDVHSGTMNDYYEALNPLMSHLVHDARSQFPMPFNVSASANDVDQESLEDRIVSLGLSAYERDILEGAMSGLVHSYREQGVAQLLQGVSGTFGDYNGFFETASFWHIEGGTKRLAAAMMSESTATLRLQTPVQSISDNGSFVTVTTRADEDIHARFVISALPINTLDDITIKPELPAPVQSMIESKNPVMASKIYVRAKGTIEPFNAFAPAGKNPINAARVESRYEGDTLIMCICSDAAAIQANDHEAVQEALRKFVPEIEVVDTASHDWGTDEFSQGGWGWYRPGNLTGAAPLMRQRHGRIFFAGSDIASLGAGFIEGAMQTGVIAAREVATALANGE</sequence>
<comment type="similarity">
    <text evidence="2 6">Belongs to the flavin monoamine oxidase family.</text>
</comment>
<evidence type="ECO:0000313" key="9">
    <source>
        <dbReference type="Proteomes" id="UP000033540"/>
    </source>
</evidence>
<dbReference type="EC" id="1.4.3.-" evidence="6"/>
<name>A0A0F0ILX3_ASPPU</name>
<organism evidence="8 9">
    <name type="scientific">Aspergillus parasiticus (strain ATCC 56775 / NRRL 5862 / SRRC 143 / SU-1)</name>
    <dbReference type="NCBI Taxonomy" id="1403190"/>
    <lineage>
        <taxon>Eukaryota</taxon>
        <taxon>Fungi</taxon>
        <taxon>Dikarya</taxon>
        <taxon>Ascomycota</taxon>
        <taxon>Pezizomycotina</taxon>
        <taxon>Eurotiomycetes</taxon>
        <taxon>Eurotiomycetidae</taxon>
        <taxon>Eurotiales</taxon>
        <taxon>Aspergillaceae</taxon>
        <taxon>Aspergillus</taxon>
        <taxon>Aspergillus subgen. Circumdati</taxon>
    </lineage>
</organism>
<keyword evidence="6" id="KW-0274">FAD</keyword>
<dbReference type="GO" id="GO:0097621">
    <property type="term" value="F:monoamine oxidase activity"/>
    <property type="evidence" value="ECO:0007669"/>
    <property type="project" value="UniProtKB-EC"/>
</dbReference>
<dbReference type="Pfam" id="PF01593">
    <property type="entry name" value="Amino_oxidase"/>
    <property type="match status" value="1"/>
</dbReference>
<dbReference type="InterPro" id="IPR001613">
    <property type="entry name" value="Flavin_amine_oxidase"/>
</dbReference>
<evidence type="ECO:0000256" key="2">
    <source>
        <dbReference type="ARBA" id="ARBA00005995"/>
    </source>
</evidence>
<dbReference type="AlphaFoldDB" id="A0A0F0ILX3"/>
<evidence type="ECO:0000256" key="6">
    <source>
        <dbReference type="RuleBase" id="RU362067"/>
    </source>
</evidence>
<comment type="caution">
    <text evidence="8">The sequence shown here is derived from an EMBL/GenBank/DDBJ whole genome shotgun (WGS) entry which is preliminary data.</text>
</comment>
<protein>
    <recommendedName>
        <fullName evidence="6">Amine oxidase</fullName>
        <ecNumber evidence="6">1.4.3.-</ecNumber>
    </recommendedName>
</protein>
<comment type="cofactor">
    <cofactor evidence="1 6">
        <name>FAD</name>
        <dbReference type="ChEBI" id="CHEBI:57692"/>
    </cofactor>
</comment>
<dbReference type="EMBL" id="JZEE01000145">
    <property type="protein sequence ID" value="KJK68136.1"/>
    <property type="molecule type" value="Genomic_DNA"/>
</dbReference>
<keyword evidence="6" id="KW-0285">Flavoprotein</keyword>
<dbReference type="Gene3D" id="1.10.405.10">
    <property type="entry name" value="Guanine Nucleotide Dissociation Inhibitor, domain 1"/>
    <property type="match status" value="1"/>
</dbReference>
<dbReference type="InterPro" id="IPR002937">
    <property type="entry name" value="Amino_oxidase"/>
</dbReference>
<dbReference type="OrthoDB" id="7777654at2759"/>
<gene>
    <name evidence="8" type="ORF">P875_00108582</name>
</gene>
<feature type="domain" description="Amine oxidase" evidence="7">
    <location>
        <begin position="14"/>
        <end position="423"/>
    </location>
</feature>
<dbReference type="Gene3D" id="3.50.50.60">
    <property type="entry name" value="FAD/NAD(P)-binding domain"/>
    <property type="match status" value="1"/>
</dbReference>
<dbReference type="Proteomes" id="UP000033540">
    <property type="component" value="Unassembled WGS sequence"/>
</dbReference>
<feature type="binding site" evidence="5">
    <location>
        <position position="224"/>
    </location>
    <ligand>
        <name>FAD</name>
        <dbReference type="ChEBI" id="CHEBI:57692"/>
    </ligand>
</feature>
<dbReference type="PANTHER" id="PTHR43563:SF1">
    <property type="entry name" value="AMINE OXIDASE [FLAVIN-CONTAINING] B"/>
    <property type="match status" value="1"/>
</dbReference>
<evidence type="ECO:0000256" key="4">
    <source>
        <dbReference type="ARBA" id="ARBA00048448"/>
    </source>
</evidence>
<accession>A0A0F0ILX3</accession>
<evidence type="ECO:0000256" key="5">
    <source>
        <dbReference type="PIRSR" id="PIRSR601613-1"/>
    </source>
</evidence>
<dbReference type="PRINTS" id="PR00757">
    <property type="entry name" value="AMINEOXDASEF"/>
</dbReference>